<keyword evidence="3" id="KW-1185">Reference proteome</keyword>
<dbReference type="STRING" id="576137.A0A1L7WL15"/>
<evidence type="ECO:0000313" key="2">
    <source>
        <dbReference type="EMBL" id="CZR53454.1"/>
    </source>
</evidence>
<evidence type="ECO:0000259" key="1">
    <source>
        <dbReference type="Pfam" id="PF06985"/>
    </source>
</evidence>
<accession>A0A1L7WL15</accession>
<dbReference type="PANTHER" id="PTHR24148:SF64">
    <property type="entry name" value="HETEROKARYON INCOMPATIBILITY DOMAIN-CONTAINING PROTEIN"/>
    <property type="match status" value="1"/>
</dbReference>
<dbReference type="Proteomes" id="UP000184330">
    <property type="component" value="Unassembled WGS sequence"/>
</dbReference>
<reference evidence="2 3" key="1">
    <citation type="submission" date="2016-03" db="EMBL/GenBank/DDBJ databases">
        <authorList>
            <person name="Ploux O."/>
        </authorList>
    </citation>
    <scope>NUCLEOTIDE SEQUENCE [LARGE SCALE GENOMIC DNA]</scope>
    <source>
        <strain evidence="2 3">UAMH 11012</strain>
    </source>
</reference>
<evidence type="ECO:0000313" key="3">
    <source>
        <dbReference type="Proteomes" id="UP000184330"/>
    </source>
</evidence>
<sequence>MTSPVEDIGNVLITQPCVRKASSTTRTPYQYSTLNEDAQEIRVLTLLPGTFSSKVRVLLNIVPFAKEYPANFEALSYTWGSQDDPADIFVGESGSDAISVTKNLSEALPYLRYPDKVRAIWIDAICVNQQDLAERSSQVKRMADIYSSASSVIVWLGLESHDSLLAMQSFELISSKIAVDWDLMTLSFSTDEVHGADGQTVPPLSRAQYAAMCSLLLREWFKRLWIWQELILASTTPIVLCGSHSIVWSSLRNSVFYLYEKVPQEYLGENMTARHKSLLINLCRMRGMGFVNTDQLTDFTKDSLCSDPRDRIFALLSLFPGSSGSFKLSADYTKTTSEVYQDFVRFCIKEQNNLRVLTSLEIQVKHQVGPSWVPNWSVRRITNKLLGCNASSFSPVSVAFVEDGVLKITGTTVATIAAAESFKLPESYSEGSEMAVPIELARIIRKLDLQAFADQGREKARALCRILCSNDFSETWSPSREAEPSLVDAEIFLREILSRSAEDLAAGLEVTADNEKFLFSVPWYCHGRSLFTCLDGTPGLAPRAARPGDKVVIWLGCANAMILRPVRDGRYQIVGEAYCGEVMEGETLLGHLPESFEPKTRFNERDNHFYRGYYDQRSGHFQVEDPRLSHIQLPPGWRRQRHENEDFVEWFVNNETGEGMKECDPRLTAEALKSRGLNLEEFELV</sequence>
<dbReference type="InterPro" id="IPR052895">
    <property type="entry name" value="HetReg/Transcr_Mod"/>
</dbReference>
<name>A0A1L7WL15_9HELO</name>
<dbReference type="Pfam" id="PF26639">
    <property type="entry name" value="Het-6_barrel"/>
    <property type="match status" value="1"/>
</dbReference>
<feature type="domain" description="Heterokaryon incompatibility" evidence="1">
    <location>
        <begin position="72"/>
        <end position="229"/>
    </location>
</feature>
<dbReference type="AlphaFoldDB" id="A0A1L7WL15"/>
<dbReference type="PANTHER" id="PTHR24148">
    <property type="entry name" value="ANKYRIN REPEAT DOMAIN-CONTAINING PROTEIN 39 HOMOLOG-RELATED"/>
    <property type="match status" value="1"/>
</dbReference>
<organism evidence="2 3">
    <name type="scientific">Phialocephala subalpina</name>
    <dbReference type="NCBI Taxonomy" id="576137"/>
    <lineage>
        <taxon>Eukaryota</taxon>
        <taxon>Fungi</taxon>
        <taxon>Dikarya</taxon>
        <taxon>Ascomycota</taxon>
        <taxon>Pezizomycotina</taxon>
        <taxon>Leotiomycetes</taxon>
        <taxon>Helotiales</taxon>
        <taxon>Mollisiaceae</taxon>
        <taxon>Phialocephala</taxon>
        <taxon>Phialocephala fortinii species complex</taxon>
    </lineage>
</organism>
<dbReference type="OrthoDB" id="3553147at2759"/>
<proteinExistence type="predicted"/>
<dbReference type="EMBL" id="FJOG01000003">
    <property type="protein sequence ID" value="CZR53454.1"/>
    <property type="molecule type" value="Genomic_DNA"/>
</dbReference>
<dbReference type="Pfam" id="PF06985">
    <property type="entry name" value="HET"/>
    <property type="match status" value="1"/>
</dbReference>
<protein>
    <recommendedName>
        <fullName evidence="1">Heterokaryon incompatibility domain-containing protein</fullName>
    </recommendedName>
</protein>
<gene>
    <name evidence="2" type="ORF">PAC_03332</name>
</gene>
<dbReference type="InterPro" id="IPR010730">
    <property type="entry name" value="HET"/>
</dbReference>